<evidence type="ECO:0000313" key="2">
    <source>
        <dbReference type="EMBL" id="UVI39476.1"/>
    </source>
</evidence>
<dbReference type="Pfam" id="PF13302">
    <property type="entry name" value="Acetyltransf_3"/>
    <property type="match status" value="1"/>
</dbReference>
<dbReference type="Proteomes" id="UP001065265">
    <property type="component" value="Chromosome"/>
</dbReference>
<proteinExistence type="predicted"/>
<gene>
    <name evidence="2" type="ORF">L1F33_00480</name>
</gene>
<evidence type="ECO:0000313" key="3">
    <source>
        <dbReference type="Proteomes" id="UP001065265"/>
    </source>
</evidence>
<keyword evidence="3" id="KW-1185">Reference proteome</keyword>
<dbReference type="EMBL" id="CP092471">
    <property type="protein sequence ID" value="UVI39476.1"/>
    <property type="molecule type" value="Genomic_DNA"/>
</dbReference>
<dbReference type="PANTHER" id="PTHR43610">
    <property type="entry name" value="BLL6696 PROTEIN"/>
    <property type="match status" value="1"/>
</dbReference>
<sequence length="186" mass="21202">MAGEPDRQPALETPRLTIRPLREADREPLYDVASDPMVWEQHPIHDRWRREVFDGFFDASLASGGGLAVISKSDERIVGHSRYGRYDAEEGGAIEIGWTFLSRECWGRGLNHELKRAMLDHALAHVARVDFRVGETNYRSRQALEAIGAVRDPARYDLDRYEGRRVVQLYYTIDRESFASGPLASV</sequence>
<accession>A0ABY5T044</accession>
<dbReference type="InterPro" id="IPR016181">
    <property type="entry name" value="Acyl_CoA_acyltransferase"/>
</dbReference>
<dbReference type="InterPro" id="IPR000182">
    <property type="entry name" value="GNAT_dom"/>
</dbReference>
<name>A0ABY5T044_9SPHN</name>
<dbReference type="RefSeq" id="WP_265558870.1">
    <property type="nucleotide sequence ID" value="NZ_CP092471.1"/>
</dbReference>
<dbReference type="PROSITE" id="PS51186">
    <property type="entry name" value="GNAT"/>
    <property type="match status" value="1"/>
</dbReference>
<evidence type="ECO:0000259" key="1">
    <source>
        <dbReference type="PROSITE" id="PS51186"/>
    </source>
</evidence>
<dbReference type="SUPFAM" id="SSF55729">
    <property type="entry name" value="Acyl-CoA N-acyltransferases (Nat)"/>
    <property type="match status" value="1"/>
</dbReference>
<feature type="domain" description="N-acetyltransferase" evidence="1">
    <location>
        <begin position="16"/>
        <end position="176"/>
    </location>
</feature>
<protein>
    <submittedName>
        <fullName evidence="2">GNAT family N-acetyltransferase</fullName>
    </submittedName>
</protein>
<reference evidence="2" key="1">
    <citation type="submission" date="2022-02" db="EMBL/GenBank/DDBJ databases">
        <title>Qipengyuania spongiae sp. nov., isolated from marine sponge.</title>
        <authorList>
            <person name="Li Z."/>
            <person name="Zhang M."/>
        </authorList>
    </citation>
    <scope>NUCLEOTIDE SEQUENCE</scope>
    <source>
        <strain evidence="2">PHS-Z21</strain>
    </source>
</reference>
<dbReference type="Gene3D" id="3.40.630.30">
    <property type="match status" value="1"/>
</dbReference>
<organism evidence="2 3">
    <name type="scientific">Qipengyuania spongiae</name>
    <dbReference type="NCBI Taxonomy" id="2909673"/>
    <lineage>
        <taxon>Bacteria</taxon>
        <taxon>Pseudomonadati</taxon>
        <taxon>Pseudomonadota</taxon>
        <taxon>Alphaproteobacteria</taxon>
        <taxon>Sphingomonadales</taxon>
        <taxon>Erythrobacteraceae</taxon>
        <taxon>Qipengyuania</taxon>
    </lineage>
</organism>
<dbReference type="PANTHER" id="PTHR43610:SF1">
    <property type="entry name" value="N-ACETYLTRANSFERASE DOMAIN-CONTAINING PROTEIN"/>
    <property type="match status" value="1"/>
</dbReference>